<feature type="transmembrane region" description="Helical" evidence="6">
    <location>
        <begin position="463"/>
        <end position="482"/>
    </location>
</feature>
<dbReference type="GO" id="GO:0005886">
    <property type="term" value="C:plasma membrane"/>
    <property type="evidence" value="ECO:0007669"/>
    <property type="project" value="UniProtKB-SubCell"/>
</dbReference>
<dbReference type="Pfam" id="PF04515">
    <property type="entry name" value="Choline_transpo"/>
    <property type="match status" value="1"/>
</dbReference>
<dbReference type="OMA" id="QPRRCND"/>
<gene>
    <name evidence="8" type="ORF">THAOC_07080</name>
</gene>
<keyword evidence="4 6" id="KW-1133">Transmembrane helix</keyword>
<dbReference type="eggNOG" id="KOG1362">
    <property type="taxonomic scope" value="Eukaryota"/>
</dbReference>
<comment type="similarity">
    <text evidence="2 6">Belongs to the CTL (choline transporter-like) family.</text>
</comment>
<feature type="transmembrane region" description="Helical" evidence="6">
    <location>
        <begin position="166"/>
        <end position="188"/>
    </location>
</feature>
<feature type="transmembrane region" description="Helical" evidence="6">
    <location>
        <begin position="195"/>
        <end position="217"/>
    </location>
</feature>
<proteinExistence type="inferred from homology"/>
<feature type="transmembrane region" description="Helical" evidence="6">
    <location>
        <begin position="62"/>
        <end position="83"/>
    </location>
</feature>
<dbReference type="EMBL" id="AGNL01007184">
    <property type="protein sequence ID" value="EJK71471.1"/>
    <property type="molecule type" value="Genomic_DNA"/>
</dbReference>
<comment type="function">
    <text evidence="6">Choline transporter.</text>
</comment>
<accession>K0TD95</accession>
<comment type="caution">
    <text evidence="8">The sequence shown here is derived from an EMBL/GenBank/DDBJ whole genome shotgun (WGS) entry which is preliminary data.</text>
</comment>
<dbReference type="PANTHER" id="PTHR12385">
    <property type="entry name" value="CHOLINE TRANSPORTER-LIKE (SLC FAMILY 44)"/>
    <property type="match status" value="1"/>
</dbReference>
<dbReference type="AlphaFoldDB" id="K0TD95"/>
<evidence type="ECO:0000256" key="2">
    <source>
        <dbReference type="ARBA" id="ARBA00007168"/>
    </source>
</evidence>
<comment type="subcellular location">
    <subcellularLocation>
        <location evidence="6">Cell membrane</location>
        <topology evidence="6">Multi-pass membrane protein</topology>
    </subcellularLocation>
    <subcellularLocation>
        <location evidence="1">Membrane</location>
        <topology evidence="1">Multi-pass membrane protein</topology>
    </subcellularLocation>
</comment>
<dbReference type="PANTHER" id="PTHR12385:SF4">
    <property type="entry name" value="PROTEIN PNS1"/>
    <property type="match status" value="1"/>
</dbReference>
<organism evidence="8 9">
    <name type="scientific">Thalassiosira oceanica</name>
    <name type="common">Marine diatom</name>
    <dbReference type="NCBI Taxonomy" id="159749"/>
    <lineage>
        <taxon>Eukaryota</taxon>
        <taxon>Sar</taxon>
        <taxon>Stramenopiles</taxon>
        <taxon>Ochrophyta</taxon>
        <taxon>Bacillariophyta</taxon>
        <taxon>Coscinodiscophyceae</taxon>
        <taxon>Thalassiosirophycidae</taxon>
        <taxon>Thalassiosirales</taxon>
        <taxon>Thalassiosiraceae</taxon>
        <taxon>Thalassiosira</taxon>
    </lineage>
</organism>
<evidence type="ECO:0000256" key="1">
    <source>
        <dbReference type="ARBA" id="ARBA00004141"/>
    </source>
</evidence>
<evidence type="ECO:0000256" key="4">
    <source>
        <dbReference type="ARBA" id="ARBA00022989"/>
    </source>
</evidence>
<keyword evidence="5 6" id="KW-0472">Membrane</keyword>
<evidence type="ECO:0000256" key="5">
    <source>
        <dbReference type="ARBA" id="ARBA00023136"/>
    </source>
</evidence>
<dbReference type="InterPro" id="IPR007603">
    <property type="entry name" value="Choline_transptr-like"/>
</dbReference>
<sequence>MASPYYNASAANGPTGGHTYDHRHPTHGVGALESELPPHQEGDGAGGTWTKGEVQPRRCNDVLFAGLFVGHLVAMAVVAGVYAPMAMQSVVEQAGNAAGDAMSGEDDGGQRDLLAGGEEDVGSRSGLASRMTRAAVRLVVSSTVRGRRHLQEDGGDVSGVNDFNDLLLLMSISAAVALVISTTLALSVMISHAQALIKTALCFNIAASAVFAIASLFVSPFAAIWGIMLLGFTAYYAYVVWGRIPFAAANLTTATTAVRKNLGLAYFAYGNLFVVVGWSAWWMVTFVSTIYVTSECNAEGCAKEENGLLVFLLLLSYYWTYQVLKNIVHVTVSGTVGTWWFVPSEASSCCSHAVRDSYVRCVTTSFGSICFGSLLVAIIQAVKQMVRNLRGRLGSTRGYRQANSIFHSLSCVFNVQKKAKTAEAFVFVGLYGYDFLTAGKNVINLFKTRGWTTIITDNLAQGVLGMVSAAVGLLTGLISLVIASSRGMVFGDELGASAASFFVGFVTGMVLTNTLLTLVSSAVNTVVVCYAEAPAEFQTNHPALSDEMRGAWRQAWPVDFKY</sequence>
<feature type="region of interest" description="Disordered" evidence="7">
    <location>
        <begin position="98"/>
        <end position="127"/>
    </location>
</feature>
<feature type="transmembrane region" description="Helical" evidence="6">
    <location>
        <begin position="262"/>
        <end position="284"/>
    </location>
</feature>
<dbReference type="GO" id="GO:0022857">
    <property type="term" value="F:transmembrane transporter activity"/>
    <property type="evidence" value="ECO:0007669"/>
    <property type="project" value="UniProtKB-UniRule"/>
</dbReference>
<reference evidence="8 9" key="1">
    <citation type="journal article" date="2012" name="Genome Biol.">
        <title>Genome and low-iron response of an oceanic diatom adapted to chronic iron limitation.</title>
        <authorList>
            <person name="Lommer M."/>
            <person name="Specht M."/>
            <person name="Roy A.S."/>
            <person name="Kraemer L."/>
            <person name="Andreson R."/>
            <person name="Gutowska M.A."/>
            <person name="Wolf J."/>
            <person name="Bergner S.V."/>
            <person name="Schilhabel M.B."/>
            <person name="Klostermeier U.C."/>
            <person name="Beiko R.G."/>
            <person name="Rosenstiel P."/>
            <person name="Hippler M."/>
            <person name="Laroche J."/>
        </authorList>
    </citation>
    <scope>NUCLEOTIDE SEQUENCE [LARGE SCALE GENOMIC DNA]</scope>
    <source>
        <strain evidence="8 9">CCMP1005</strain>
    </source>
</reference>
<feature type="transmembrane region" description="Helical" evidence="6">
    <location>
        <begin position="223"/>
        <end position="241"/>
    </location>
</feature>
<feature type="transmembrane region" description="Helical" evidence="6">
    <location>
        <begin position="494"/>
        <end position="519"/>
    </location>
</feature>
<keyword evidence="3 6" id="KW-0812">Transmembrane</keyword>
<name>K0TD95_THAOC</name>
<dbReference type="OrthoDB" id="44736at2759"/>
<feature type="transmembrane region" description="Helical" evidence="6">
    <location>
        <begin position="362"/>
        <end position="382"/>
    </location>
</feature>
<feature type="region of interest" description="Disordered" evidence="7">
    <location>
        <begin position="1"/>
        <end position="52"/>
    </location>
</feature>
<evidence type="ECO:0000313" key="9">
    <source>
        <dbReference type="Proteomes" id="UP000266841"/>
    </source>
</evidence>
<evidence type="ECO:0000256" key="3">
    <source>
        <dbReference type="ARBA" id="ARBA00022692"/>
    </source>
</evidence>
<evidence type="ECO:0000256" key="6">
    <source>
        <dbReference type="RuleBase" id="RU368066"/>
    </source>
</evidence>
<protein>
    <recommendedName>
        <fullName evidence="6">Choline transporter-like protein</fullName>
    </recommendedName>
</protein>
<keyword evidence="9" id="KW-1185">Reference proteome</keyword>
<feature type="transmembrane region" description="Helical" evidence="6">
    <location>
        <begin position="424"/>
        <end position="443"/>
    </location>
</feature>
<dbReference type="Proteomes" id="UP000266841">
    <property type="component" value="Unassembled WGS sequence"/>
</dbReference>
<evidence type="ECO:0000313" key="8">
    <source>
        <dbReference type="EMBL" id="EJK71471.1"/>
    </source>
</evidence>
<evidence type="ECO:0000256" key="7">
    <source>
        <dbReference type="SAM" id="MobiDB-lite"/>
    </source>
</evidence>